<accession>A0A921MP45</accession>
<evidence type="ECO:0000313" key="4">
    <source>
        <dbReference type="Proteomes" id="UP000760668"/>
    </source>
</evidence>
<name>A0A921MP45_9FIRM</name>
<dbReference type="RefSeq" id="WP_191540510.1">
    <property type="nucleotide sequence ID" value="NZ_DYUC01000111.1"/>
</dbReference>
<dbReference type="InterPro" id="IPR001119">
    <property type="entry name" value="SLH_dom"/>
</dbReference>
<reference evidence="3" key="1">
    <citation type="journal article" date="2021" name="PeerJ">
        <title>Extensive microbial diversity within the chicken gut microbiome revealed by metagenomics and culture.</title>
        <authorList>
            <person name="Gilroy R."/>
            <person name="Ravi A."/>
            <person name="Getino M."/>
            <person name="Pursley I."/>
            <person name="Horton D.L."/>
            <person name="Alikhan N.F."/>
            <person name="Baker D."/>
            <person name="Gharbi K."/>
            <person name="Hall N."/>
            <person name="Watson M."/>
            <person name="Adriaenssens E.M."/>
            <person name="Foster-Nyarko E."/>
            <person name="Jarju S."/>
            <person name="Secka A."/>
            <person name="Antonio M."/>
            <person name="Oren A."/>
            <person name="Chaudhuri R.R."/>
            <person name="La Ragione R."/>
            <person name="Hildebrand F."/>
            <person name="Pallen M.J."/>
        </authorList>
    </citation>
    <scope>NUCLEOTIDE SEQUENCE</scope>
    <source>
        <strain evidence="3">CHK179-5677</strain>
    </source>
</reference>
<evidence type="ECO:0000259" key="2">
    <source>
        <dbReference type="Pfam" id="PF00395"/>
    </source>
</evidence>
<evidence type="ECO:0000256" key="1">
    <source>
        <dbReference type="ARBA" id="ARBA00022737"/>
    </source>
</evidence>
<gene>
    <name evidence="3" type="ORF">K8V01_11320</name>
</gene>
<protein>
    <submittedName>
        <fullName evidence="3">S-layer homology domain-containing protein</fullName>
    </submittedName>
</protein>
<comment type="caution">
    <text evidence="3">The sequence shown here is derived from an EMBL/GenBank/DDBJ whole genome shotgun (WGS) entry which is preliminary data.</text>
</comment>
<dbReference type="AlphaFoldDB" id="A0A921MP45"/>
<proteinExistence type="predicted"/>
<keyword evidence="1" id="KW-0677">Repeat</keyword>
<evidence type="ECO:0000313" key="3">
    <source>
        <dbReference type="EMBL" id="HJG87587.1"/>
    </source>
</evidence>
<organism evidence="3 4">
    <name type="scientific">Pseudoflavonifractor capillosus</name>
    <dbReference type="NCBI Taxonomy" id="106588"/>
    <lineage>
        <taxon>Bacteria</taxon>
        <taxon>Bacillati</taxon>
        <taxon>Bacillota</taxon>
        <taxon>Clostridia</taxon>
        <taxon>Eubacteriales</taxon>
        <taxon>Oscillospiraceae</taxon>
        <taxon>Pseudoflavonifractor</taxon>
    </lineage>
</organism>
<dbReference type="EMBL" id="DYUC01000111">
    <property type="protein sequence ID" value="HJG87587.1"/>
    <property type="molecule type" value="Genomic_DNA"/>
</dbReference>
<sequence length="40" mass="4457">MNWATQNGIINGINGALYPQDSTTRSQMATILMRFDALNK</sequence>
<feature type="domain" description="SLH" evidence="2">
    <location>
        <begin position="1"/>
        <end position="29"/>
    </location>
</feature>
<dbReference type="Pfam" id="PF00395">
    <property type="entry name" value="SLH"/>
    <property type="match status" value="1"/>
</dbReference>
<dbReference type="Proteomes" id="UP000760668">
    <property type="component" value="Unassembled WGS sequence"/>
</dbReference>
<reference evidence="3" key="2">
    <citation type="submission" date="2021-09" db="EMBL/GenBank/DDBJ databases">
        <authorList>
            <person name="Gilroy R."/>
        </authorList>
    </citation>
    <scope>NUCLEOTIDE SEQUENCE</scope>
    <source>
        <strain evidence="3">CHK179-5677</strain>
    </source>
</reference>